<accession>A0A0F7PEG6</accession>
<dbReference type="KEGG" id="hsf:HLASA_2183"/>
<protein>
    <submittedName>
        <fullName evidence="3">AbrB family transcriptional regulator</fullName>
    </submittedName>
</protein>
<dbReference type="Proteomes" id="UP000060390">
    <property type="component" value="Chromosome"/>
</dbReference>
<dbReference type="GO" id="GO:0003677">
    <property type="term" value="F:DNA binding"/>
    <property type="evidence" value="ECO:0007669"/>
    <property type="project" value="InterPro"/>
</dbReference>
<feature type="region of interest" description="Disordered" evidence="1">
    <location>
        <begin position="1"/>
        <end position="23"/>
    </location>
</feature>
<dbReference type="Pfam" id="PF04014">
    <property type="entry name" value="MazE_antitoxin"/>
    <property type="match status" value="1"/>
</dbReference>
<reference evidence="3 6" key="1">
    <citation type="journal article" date="2015" name="ISME J.">
        <title>Elemental sulfur and acetate can support life of a novel strictly anaerobic haloarchaeon.</title>
        <authorList>
            <person name="Sorokin D.Y."/>
            <person name="Kublanov I.V."/>
            <person name="Gavrilov S.N."/>
            <person name="Rojo D."/>
            <person name="Roman P."/>
            <person name="Golyshin P.N."/>
            <person name="Slepak V.Z."/>
            <person name="Smedile F."/>
            <person name="Ferrer M."/>
            <person name="Messina E."/>
            <person name="La Cono V."/>
            <person name="Yakimov M.M."/>
        </authorList>
    </citation>
    <scope>NUCLEOTIDE SEQUENCE [LARGE SCALE GENOMIC DNA]</scope>
    <source>
        <strain evidence="3 6">HSR2</strain>
    </source>
</reference>
<dbReference type="GeneID" id="26011513"/>
<keyword evidence="6" id="KW-1185">Reference proteome</keyword>
<dbReference type="EMBL" id="CP011564">
    <property type="protein sequence ID" value="ALG83052.1"/>
    <property type="molecule type" value="Genomic_DNA"/>
</dbReference>
<dbReference type="Gene3D" id="2.10.260.10">
    <property type="match status" value="1"/>
</dbReference>
<evidence type="ECO:0000313" key="3">
    <source>
        <dbReference type="EMBL" id="AKH98610.1"/>
    </source>
</evidence>
<name>A0A0F7PEG6_9EURY</name>
<gene>
    <name evidence="4" type="ORF">HLASA_2183</name>
    <name evidence="3" type="ORF">HLASF_2149</name>
</gene>
<evidence type="ECO:0000313" key="4">
    <source>
        <dbReference type="EMBL" id="ALG83052.1"/>
    </source>
</evidence>
<dbReference type="HOGENOM" id="CLU_3056985_0_0_2"/>
<dbReference type="Proteomes" id="UP000069906">
    <property type="component" value="Chromosome"/>
</dbReference>
<evidence type="ECO:0000259" key="2">
    <source>
        <dbReference type="PROSITE" id="PS51740"/>
    </source>
</evidence>
<feature type="domain" description="SpoVT-AbrB" evidence="2">
    <location>
        <begin position="2"/>
        <end position="48"/>
    </location>
</feature>
<dbReference type="PROSITE" id="PS51740">
    <property type="entry name" value="SPOVT_ABRB"/>
    <property type="match status" value="1"/>
</dbReference>
<dbReference type="RefSeq" id="WP_079977842.1">
    <property type="nucleotide sequence ID" value="NZ_CP008874.1"/>
</dbReference>
<dbReference type="KEGG" id="hsu:HLASF_2149"/>
<reference evidence="4 5" key="3">
    <citation type="journal article" date="2016" name="Stand. Genomic Sci.">
        <title>Complete genome sequence of 'Halanaeroarchaeum sulfurireducens' M27-SA2, a sulfur-reducing and acetate-oxidizing haloarchaeon from the deep-sea hypersaline anoxic lake Medee.</title>
        <authorList>
            <person name="Messina E."/>
            <person name="Sorokin D.Y."/>
            <person name="Kublanov I.V."/>
            <person name="Toshchakov S."/>
            <person name="Lopatina A."/>
            <person name="Arcadi E."/>
            <person name="Smedile F."/>
            <person name="La Spada G."/>
            <person name="La Cono V."/>
            <person name="Yakimov M.M."/>
        </authorList>
    </citation>
    <scope>NUCLEOTIDE SEQUENCE [LARGE SCALE GENOMIC DNA]</scope>
    <source>
        <strain evidence="4 5">M27-SA2</strain>
    </source>
</reference>
<dbReference type="InterPro" id="IPR037914">
    <property type="entry name" value="SpoVT-AbrB_sf"/>
</dbReference>
<evidence type="ECO:0000256" key="1">
    <source>
        <dbReference type="SAM" id="MobiDB-lite"/>
    </source>
</evidence>
<dbReference type="EMBL" id="CP008874">
    <property type="protein sequence ID" value="AKH98610.1"/>
    <property type="molecule type" value="Genomic_DNA"/>
</dbReference>
<dbReference type="NCBIfam" id="TIGR01439">
    <property type="entry name" value="lp_hng_hel_AbrB"/>
    <property type="match status" value="1"/>
</dbReference>
<feature type="compositionally biased region" description="Polar residues" evidence="1">
    <location>
        <begin position="1"/>
        <end position="15"/>
    </location>
</feature>
<dbReference type="SUPFAM" id="SSF89447">
    <property type="entry name" value="AbrB/MazE/MraZ-like"/>
    <property type="match status" value="1"/>
</dbReference>
<evidence type="ECO:0000313" key="6">
    <source>
        <dbReference type="Proteomes" id="UP000069906"/>
    </source>
</evidence>
<dbReference type="AlphaFoldDB" id="A0A0F7PEG6"/>
<evidence type="ECO:0000313" key="5">
    <source>
        <dbReference type="Proteomes" id="UP000060390"/>
    </source>
</evidence>
<proteinExistence type="predicted"/>
<dbReference type="InterPro" id="IPR007159">
    <property type="entry name" value="SpoVT-AbrB_dom"/>
</dbReference>
<dbReference type="SMART" id="SM00966">
    <property type="entry name" value="SpoVT_AbrB"/>
    <property type="match status" value="1"/>
</dbReference>
<organism evidence="3 6">
    <name type="scientific">Halanaeroarchaeum sulfurireducens</name>
    <dbReference type="NCBI Taxonomy" id="1604004"/>
    <lineage>
        <taxon>Archaea</taxon>
        <taxon>Methanobacteriati</taxon>
        <taxon>Methanobacteriota</taxon>
        <taxon>Stenosarchaea group</taxon>
        <taxon>Halobacteria</taxon>
        <taxon>Halobacteriales</taxon>
        <taxon>Halobacteriaceae</taxon>
        <taxon>Halanaeroarchaeum</taxon>
    </lineage>
</organism>
<dbReference type="OrthoDB" id="30861at2157"/>
<reference evidence="5" key="2">
    <citation type="submission" date="2015-05" db="EMBL/GenBank/DDBJ databases">
        <title>Complete genome sequence of Halanaeroarchaeum sulfurireducens type strain M27-SA2, a sulfate-reducer haloarchaeon from marine anoxic lake Medee.</title>
        <authorList>
            <person name="Messina E."/>
            <person name="Kublanov I.V."/>
            <person name="Toshchakov S."/>
            <person name="Arcadi E."/>
            <person name="La Spada G."/>
            <person name="La Cono V."/>
            <person name="Yakimov M.M."/>
        </authorList>
    </citation>
    <scope>NUCLEOTIDE SEQUENCE [LARGE SCALE GENOMIC DNA]</scope>
    <source>
        <strain evidence="5">M27-SA2</strain>
    </source>
</reference>
<sequence length="53" mass="6244">MSQETRVTEKGQTTIPEELRDKHDLKPGDEVRWMDIDEGIFVIRDADVETLWN</sequence>